<protein>
    <submittedName>
        <fullName evidence="3">Conjugal transfer protein TraB</fullName>
    </submittedName>
</protein>
<proteinExistence type="predicted"/>
<dbReference type="EMBL" id="BMOB01000009">
    <property type="protein sequence ID" value="GGI90911.1"/>
    <property type="molecule type" value="Genomic_DNA"/>
</dbReference>
<dbReference type="RefSeq" id="WP_131777187.1">
    <property type="nucleotide sequence ID" value="NZ_BMOB01000009.1"/>
</dbReference>
<evidence type="ECO:0000256" key="1">
    <source>
        <dbReference type="SAM" id="Coils"/>
    </source>
</evidence>
<accession>A0A917NDA7</accession>
<comment type="caution">
    <text evidence="3">The sequence shown here is derived from an EMBL/GenBank/DDBJ whole genome shotgun (WGS) entry which is preliminary data.</text>
</comment>
<keyword evidence="2" id="KW-0812">Transmembrane</keyword>
<dbReference type="InterPro" id="IPR005498">
    <property type="entry name" value="T4SS_VirB10/TraB/TrbI"/>
</dbReference>
<evidence type="ECO:0000313" key="4">
    <source>
        <dbReference type="Proteomes" id="UP000630149"/>
    </source>
</evidence>
<dbReference type="AlphaFoldDB" id="A0A917NDA7"/>
<evidence type="ECO:0000256" key="2">
    <source>
        <dbReference type="SAM" id="Phobius"/>
    </source>
</evidence>
<organism evidence="3 4">
    <name type="scientific">Legionella impletisoli</name>
    <dbReference type="NCBI Taxonomy" id="343510"/>
    <lineage>
        <taxon>Bacteria</taxon>
        <taxon>Pseudomonadati</taxon>
        <taxon>Pseudomonadota</taxon>
        <taxon>Gammaproteobacteria</taxon>
        <taxon>Legionellales</taxon>
        <taxon>Legionellaceae</taxon>
        <taxon>Legionella</taxon>
    </lineage>
</organism>
<gene>
    <name evidence="3" type="ORF">GCM10007966_19520</name>
</gene>
<reference evidence="3" key="1">
    <citation type="journal article" date="2014" name="Int. J. Syst. Evol. Microbiol.">
        <title>Complete genome sequence of Corynebacterium casei LMG S-19264T (=DSM 44701T), isolated from a smear-ripened cheese.</title>
        <authorList>
            <consortium name="US DOE Joint Genome Institute (JGI-PGF)"/>
            <person name="Walter F."/>
            <person name="Albersmeier A."/>
            <person name="Kalinowski J."/>
            <person name="Ruckert C."/>
        </authorList>
    </citation>
    <scope>NUCLEOTIDE SEQUENCE</scope>
    <source>
        <strain evidence="3">JCM 13919</strain>
    </source>
</reference>
<keyword evidence="2" id="KW-1133">Transmembrane helix</keyword>
<keyword evidence="4" id="KW-1185">Reference proteome</keyword>
<dbReference type="CDD" id="cd16430">
    <property type="entry name" value="TraB"/>
    <property type="match status" value="1"/>
</dbReference>
<feature type="coiled-coil region" evidence="1">
    <location>
        <begin position="78"/>
        <end position="145"/>
    </location>
</feature>
<feature type="transmembrane region" description="Helical" evidence="2">
    <location>
        <begin position="25"/>
        <end position="44"/>
    </location>
</feature>
<dbReference type="Pfam" id="PF03743">
    <property type="entry name" value="TrbI"/>
    <property type="match status" value="1"/>
</dbReference>
<dbReference type="OrthoDB" id="15544at2"/>
<evidence type="ECO:0000313" key="3">
    <source>
        <dbReference type="EMBL" id="GGI90911.1"/>
    </source>
</evidence>
<keyword evidence="1" id="KW-0175">Coiled coil</keyword>
<sequence>MIEKIKGLIKQKSNNPNLKAKRDQMIVALVIASVCLASYGFYLFSTKRHTIKKVVPEELAFDGVFDSHFSENSDEAVLLKQQKEIDALNQRLRDAETKREKDKGNIKPVADENTKRLIQALNEKLNALEEENKKTNEKLQVAMLKTEQASLNIRPPTREEQAAKLRTKAQRAREYYRNAGLETVRFQRTNRHTDVRSPVNYVWAGTFVSGIMLTGVMGDAGINGTKNTGTVLIRLDENGTMPNGKRSRLKDCFVLGSSFGDLSGDSVVIHLETLSCARSDLNFELKVYGSVYDQDAMQDVRGTPVLKTKPLLEYSAAAGILAGIGDGLRNLNTAQTINPGAGTITTYGQASTLLQSAGGGAVSNPANKVSDYIMKIADIYHPLVVARAGRRVSVMFIKGFWIDKAHQKFESGKAIDNQAAQNDDSATRTTITSVQPAPDFNTNPVNDVIRQKVQNEIAKQQGVSTQKSEQAFLAEKGLQPLFTEASPGGRQ</sequence>
<name>A0A917NDA7_9GAMM</name>
<reference evidence="3" key="2">
    <citation type="submission" date="2020-09" db="EMBL/GenBank/DDBJ databases">
        <authorList>
            <person name="Sun Q."/>
            <person name="Ohkuma M."/>
        </authorList>
    </citation>
    <scope>NUCLEOTIDE SEQUENCE</scope>
    <source>
        <strain evidence="3">JCM 13919</strain>
    </source>
</reference>
<dbReference type="Proteomes" id="UP000630149">
    <property type="component" value="Unassembled WGS sequence"/>
</dbReference>
<keyword evidence="2" id="KW-0472">Membrane</keyword>